<dbReference type="InParanoid" id="A0A3N4LLI2"/>
<feature type="compositionally biased region" description="Low complexity" evidence="1">
    <location>
        <begin position="270"/>
        <end position="284"/>
    </location>
</feature>
<organism evidence="3 4">
    <name type="scientific">Terfezia boudieri ATCC MYA-4762</name>
    <dbReference type="NCBI Taxonomy" id="1051890"/>
    <lineage>
        <taxon>Eukaryota</taxon>
        <taxon>Fungi</taxon>
        <taxon>Dikarya</taxon>
        <taxon>Ascomycota</taxon>
        <taxon>Pezizomycotina</taxon>
        <taxon>Pezizomycetes</taxon>
        <taxon>Pezizales</taxon>
        <taxon>Pezizaceae</taxon>
        <taxon>Terfezia</taxon>
    </lineage>
</organism>
<keyword evidence="2" id="KW-0812">Transmembrane</keyword>
<dbReference type="Proteomes" id="UP000267821">
    <property type="component" value="Unassembled WGS sequence"/>
</dbReference>
<gene>
    <name evidence="3" type="ORF">L211DRAFT_869326</name>
</gene>
<sequence length="304" mass="33414">MSQSEQQSTSAVVIHLPQYTIKAPWPLPYAPLTTIFTPPTQCKDKWTLISENTDSPTTSIGQYLDLLDTNDATCLPPGYGRDVWSATFSPGIYCPSGYEIAATGTEVYTALWEKEIYHSPAERSVVCCLRGFDYTKLKDQDVCVSAYSHSTSVFTKDYVTASNQFVYTQMTEVGAGIAIGHPIHLRHNDEQFRALFTGIPTDFVNSSAKSRGLSTGAIAGIAAGCGVVGLVVIGFTIWFILRHRRRRNEQAKSEVPPPLAASSEPPSPPAAEWASKEAAVTSTRKSSRSRREQGEHSRRHHDRS</sequence>
<dbReference type="EMBL" id="ML121552">
    <property type="protein sequence ID" value="RPB22329.1"/>
    <property type="molecule type" value="Genomic_DNA"/>
</dbReference>
<dbReference type="STRING" id="1051890.A0A3N4LLI2"/>
<feature type="region of interest" description="Disordered" evidence="1">
    <location>
        <begin position="249"/>
        <end position="304"/>
    </location>
</feature>
<dbReference type="AlphaFoldDB" id="A0A3N4LLI2"/>
<keyword evidence="4" id="KW-1185">Reference proteome</keyword>
<reference evidence="3 4" key="1">
    <citation type="journal article" date="2018" name="Nat. Ecol. Evol.">
        <title>Pezizomycetes genomes reveal the molecular basis of ectomycorrhizal truffle lifestyle.</title>
        <authorList>
            <person name="Murat C."/>
            <person name="Payen T."/>
            <person name="Noel B."/>
            <person name="Kuo A."/>
            <person name="Morin E."/>
            <person name="Chen J."/>
            <person name="Kohler A."/>
            <person name="Krizsan K."/>
            <person name="Balestrini R."/>
            <person name="Da Silva C."/>
            <person name="Montanini B."/>
            <person name="Hainaut M."/>
            <person name="Levati E."/>
            <person name="Barry K.W."/>
            <person name="Belfiori B."/>
            <person name="Cichocki N."/>
            <person name="Clum A."/>
            <person name="Dockter R.B."/>
            <person name="Fauchery L."/>
            <person name="Guy J."/>
            <person name="Iotti M."/>
            <person name="Le Tacon F."/>
            <person name="Lindquist E.A."/>
            <person name="Lipzen A."/>
            <person name="Malagnac F."/>
            <person name="Mello A."/>
            <person name="Molinier V."/>
            <person name="Miyauchi S."/>
            <person name="Poulain J."/>
            <person name="Riccioni C."/>
            <person name="Rubini A."/>
            <person name="Sitrit Y."/>
            <person name="Splivallo R."/>
            <person name="Traeger S."/>
            <person name="Wang M."/>
            <person name="Zifcakova L."/>
            <person name="Wipf D."/>
            <person name="Zambonelli A."/>
            <person name="Paolocci F."/>
            <person name="Nowrousian M."/>
            <person name="Ottonello S."/>
            <person name="Baldrian P."/>
            <person name="Spatafora J.W."/>
            <person name="Henrissat B."/>
            <person name="Nagy L.G."/>
            <person name="Aury J.M."/>
            <person name="Wincker P."/>
            <person name="Grigoriev I.V."/>
            <person name="Bonfante P."/>
            <person name="Martin F.M."/>
        </authorList>
    </citation>
    <scope>NUCLEOTIDE SEQUENCE [LARGE SCALE GENOMIC DNA]</scope>
    <source>
        <strain evidence="3 4">ATCC MYA-4762</strain>
    </source>
</reference>
<dbReference type="OrthoDB" id="5349388at2759"/>
<evidence type="ECO:0000256" key="2">
    <source>
        <dbReference type="SAM" id="Phobius"/>
    </source>
</evidence>
<feature type="transmembrane region" description="Helical" evidence="2">
    <location>
        <begin position="217"/>
        <end position="241"/>
    </location>
</feature>
<proteinExistence type="predicted"/>
<accession>A0A3N4LLI2</accession>
<name>A0A3N4LLI2_9PEZI</name>
<evidence type="ECO:0000313" key="3">
    <source>
        <dbReference type="EMBL" id="RPB22329.1"/>
    </source>
</evidence>
<feature type="compositionally biased region" description="Pro residues" evidence="1">
    <location>
        <begin position="255"/>
        <end position="269"/>
    </location>
</feature>
<keyword evidence="2" id="KW-1133">Transmembrane helix</keyword>
<evidence type="ECO:0000313" key="4">
    <source>
        <dbReference type="Proteomes" id="UP000267821"/>
    </source>
</evidence>
<evidence type="ECO:0000256" key="1">
    <source>
        <dbReference type="SAM" id="MobiDB-lite"/>
    </source>
</evidence>
<protein>
    <submittedName>
        <fullName evidence="3">Uncharacterized protein</fullName>
    </submittedName>
</protein>
<keyword evidence="2" id="KW-0472">Membrane</keyword>